<feature type="region of interest" description="Disordered" evidence="1">
    <location>
        <begin position="35"/>
        <end position="100"/>
    </location>
</feature>
<feature type="compositionally biased region" description="Low complexity" evidence="1">
    <location>
        <begin position="45"/>
        <end position="54"/>
    </location>
</feature>
<protein>
    <submittedName>
        <fullName evidence="3">Uncharacterized protein</fullName>
    </submittedName>
</protein>
<name>A0A6A7N781_9BURK</name>
<reference evidence="3 4" key="1">
    <citation type="submission" date="2019-10" db="EMBL/GenBank/DDBJ databases">
        <title>Two novel species isolated from a subtropical stream in China.</title>
        <authorList>
            <person name="Lu H."/>
        </authorList>
    </citation>
    <scope>NUCLEOTIDE SEQUENCE [LARGE SCALE GENOMIC DNA]</scope>
    <source>
        <strain evidence="3 4">FT29W</strain>
    </source>
</reference>
<comment type="caution">
    <text evidence="3">The sequence shown here is derived from an EMBL/GenBank/DDBJ whole genome shotgun (WGS) entry which is preliminary data.</text>
</comment>
<keyword evidence="4" id="KW-1185">Reference proteome</keyword>
<feature type="transmembrane region" description="Helical" evidence="2">
    <location>
        <begin position="440"/>
        <end position="458"/>
    </location>
</feature>
<dbReference type="AlphaFoldDB" id="A0A6A7N781"/>
<organism evidence="3 4">
    <name type="scientific">Rugamonas aquatica</name>
    <dbReference type="NCBI Taxonomy" id="2743357"/>
    <lineage>
        <taxon>Bacteria</taxon>
        <taxon>Pseudomonadati</taxon>
        <taxon>Pseudomonadota</taxon>
        <taxon>Betaproteobacteria</taxon>
        <taxon>Burkholderiales</taxon>
        <taxon>Oxalobacteraceae</taxon>
        <taxon>Telluria group</taxon>
        <taxon>Rugamonas</taxon>
    </lineage>
</organism>
<proteinExistence type="predicted"/>
<dbReference type="EMBL" id="WHUG01000009">
    <property type="protein sequence ID" value="MQA40748.1"/>
    <property type="molecule type" value="Genomic_DNA"/>
</dbReference>
<feature type="transmembrane region" description="Helical" evidence="2">
    <location>
        <begin position="301"/>
        <end position="322"/>
    </location>
</feature>
<gene>
    <name evidence="3" type="ORF">GEV02_21665</name>
</gene>
<feature type="transmembrane region" description="Helical" evidence="2">
    <location>
        <begin position="358"/>
        <end position="378"/>
    </location>
</feature>
<evidence type="ECO:0000256" key="1">
    <source>
        <dbReference type="SAM" id="MobiDB-lite"/>
    </source>
</evidence>
<keyword evidence="2" id="KW-0472">Membrane</keyword>
<dbReference type="RefSeq" id="WP_152840039.1">
    <property type="nucleotide sequence ID" value="NZ_WHUG01000009.1"/>
</dbReference>
<dbReference type="Proteomes" id="UP000440498">
    <property type="component" value="Unassembled WGS sequence"/>
</dbReference>
<accession>A0A6A7N781</accession>
<feature type="transmembrane region" description="Helical" evidence="2">
    <location>
        <begin position="409"/>
        <end position="434"/>
    </location>
</feature>
<sequence>MNNANAAGQRRLSLSANWVSGSSTTTCLAALASDASGQVRHPPRQRLSLSLPPRGDYDAPTNSVPCAPSSRAVVEPPPASPSTPPGYVAPAAAASTSTTPSATQYVEEGYRFTSQEDAKRLRHSLFYVKQPGMVLSPLNWPRFFLYLIGGRPQFSADVRRAFDSESEGGIVGTIDGLDDLIALLNASRLPERATAALQAGLYPVALPLVNFGAVGARAEFREVRAAYRENTKKLTELRTELLAHADVRAMDNGFLSSATTPTEFGLRLVAVLKARSQPVEADLLGLVVQYRALLALRIANALALGAAPAALVGAHGMLASIVACEGTALAAAIGGAGSQVAAATIMMVGNFVMGGAQVAMAVYGLVGVVRAIVAHGVLRKQAASIVASKSIQPATQNALLVENRVQKRLNLAIGLANAGLAGGQALMLAGGAIFGLGVPFLIAGSVLTIASIVVKLVAQNAYDKRFAYDLNNAEQARRGTGRPSVANLEQLRDKSLRAGVWREVFTTAQRVKERYGTKSLEVQKQRLLHELNAIYSTHDPRRVLYQEVYESAQELLNACMESGVTWVASYIALSGPENSENSAVKLRQFEDLAPKDRIAKLFSWAIERRIDGELSQEVVRQLVVSVAGLKNRSGHRYDKYLQRIRFWEQRRFLWDKRKTAYNFDVDTFINDIESKAAEVVELEHIVYRALEKTVAKAYAQSQRSELAAIHANLVSITAGDALAADLADSRV</sequence>
<keyword evidence="2" id="KW-1133">Transmembrane helix</keyword>
<evidence type="ECO:0000313" key="3">
    <source>
        <dbReference type="EMBL" id="MQA40748.1"/>
    </source>
</evidence>
<evidence type="ECO:0000313" key="4">
    <source>
        <dbReference type="Proteomes" id="UP000440498"/>
    </source>
</evidence>
<feature type="transmembrane region" description="Helical" evidence="2">
    <location>
        <begin position="329"/>
        <end position="352"/>
    </location>
</feature>
<evidence type="ECO:0000256" key="2">
    <source>
        <dbReference type="SAM" id="Phobius"/>
    </source>
</evidence>
<feature type="compositionally biased region" description="Pro residues" evidence="1">
    <location>
        <begin position="75"/>
        <end position="84"/>
    </location>
</feature>
<keyword evidence="2" id="KW-0812">Transmembrane</keyword>
<feature type="compositionally biased region" description="Low complexity" evidence="1">
    <location>
        <begin position="89"/>
        <end position="100"/>
    </location>
</feature>